<evidence type="ECO:0000313" key="3">
    <source>
        <dbReference type="Proteomes" id="UP000886844"/>
    </source>
</evidence>
<evidence type="ECO:0000256" key="1">
    <source>
        <dbReference type="SAM" id="SignalP"/>
    </source>
</evidence>
<dbReference type="EMBL" id="DXDA01000074">
    <property type="protein sequence ID" value="HIY69703.1"/>
    <property type="molecule type" value="Genomic_DNA"/>
</dbReference>
<evidence type="ECO:0000313" key="2">
    <source>
        <dbReference type="EMBL" id="HIY69703.1"/>
    </source>
</evidence>
<name>A0A9D1Z2J5_9BACT</name>
<reference evidence="2" key="1">
    <citation type="journal article" date="2021" name="PeerJ">
        <title>Extensive microbial diversity within the chicken gut microbiome revealed by metagenomics and culture.</title>
        <authorList>
            <person name="Gilroy R."/>
            <person name="Ravi A."/>
            <person name="Getino M."/>
            <person name="Pursley I."/>
            <person name="Horton D.L."/>
            <person name="Alikhan N.F."/>
            <person name="Baker D."/>
            <person name="Gharbi K."/>
            <person name="Hall N."/>
            <person name="Watson M."/>
            <person name="Adriaenssens E.M."/>
            <person name="Foster-Nyarko E."/>
            <person name="Jarju S."/>
            <person name="Secka A."/>
            <person name="Antonio M."/>
            <person name="Oren A."/>
            <person name="Chaudhuri R.R."/>
            <person name="La Ragione R."/>
            <person name="Hildebrand F."/>
            <person name="Pallen M.J."/>
        </authorList>
    </citation>
    <scope>NUCLEOTIDE SEQUENCE</scope>
    <source>
        <strain evidence="2">5134</strain>
    </source>
</reference>
<gene>
    <name evidence="2" type="ORF">H9828_09830</name>
</gene>
<comment type="caution">
    <text evidence="2">The sequence shown here is derived from an EMBL/GenBank/DDBJ whole genome shotgun (WGS) entry which is preliminary data.</text>
</comment>
<sequence>MKRLLVSLLLLAAVLPLRAQENLKYRIVPVGSSQWMNPRLTEEVHEQIDRIADDGYNVISIGTFYFLPMYIIDYSDSPYPEAVQYTREKVAQNLETLRDNIAYAKAQGIRYVVTRSYSHYAPYNFWKAHQQELNPDGVFDELLLKAHQNDMYRKALAGKSPNCVPQQQWTNPVFRDFFLWSTERALELLPEVDGFLNAYAEAAWTYDVEKVRTNTWRSWKDCVDYEKTDSCFVDYSNRLARMLQQKRGDGYFFGMRDWYVKPEVMQRLDIPREKLIFSVKYAGYDQPLVNYPLWAKEMLDDGYGVALDLHMYDAEYPHPVYWYDNNIVNRIFENIYAGGFTGIVYQDYTLRGEDTADNPVRRLTQLTVAGAMNRKPWSDADAEAYLAKSYRKAAPYVLESLKAVGHAQEQFIKLMPAWFWRGDGLSVGGLQPLQFWQMFDNPEAPAGMAFVRQEVVGVPEYAEAWRTGKRSDEELETVYHAQKRLTPLDVLQEMKACADRAVAAAEKARAAAPKNAPYLNDIIASAYLHRTLCERNAALVEAALLFYKSGYVYNGKYEPSRERPYADGPEYGAECIAALERYIQRDYLMRRIMLDYAPRRRTLRHANTYSAEKKIAYVLKREIDTEDHTAGEFETLRLQIEGRKK</sequence>
<dbReference type="AlphaFoldDB" id="A0A9D1Z2J5"/>
<protein>
    <submittedName>
        <fullName evidence="2">Uncharacterized protein</fullName>
    </submittedName>
</protein>
<accession>A0A9D1Z2J5</accession>
<keyword evidence="1" id="KW-0732">Signal</keyword>
<reference evidence="2" key="2">
    <citation type="submission" date="2021-04" db="EMBL/GenBank/DDBJ databases">
        <authorList>
            <person name="Gilroy R."/>
        </authorList>
    </citation>
    <scope>NUCLEOTIDE SEQUENCE</scope>
    <source>
        <strain evidence="2">5134</strain>
    </source>
</reference>
<organism evidence="2 3">
    <name type="scientific">Candidatus Alistipes intestinigallinarum</name>
    <dbReference type="NCBI Taxonomy" id="2838440"/>
    <lineage>
        <taxon>Bacteria</taxon>
        <taxon>Pseudomonadati</taxon>
        <taxon>Bacteroidota</taxon>
        <taxon>Bacteroidia</taxon>
        <taxon>Bacteroidales</taxon>
        <taxon>Rikenellaceae</taxon>
        <taxon>Alistipes</taxon>
    </lineage>
</organism>
<proteinExistence type="predicted"/>
<feature type="chain" id="PRO_5039323297" evidence="1">
    <location>
        <begin position="20"/>
        <end position="645"/>
    </location>
</feature>
<dbReference type="Proteomes" id="UP000886844">
    <property type="component" value="Unassembled WGS sequence"/>
</dbReference>
<feature type="signal peptide" evidence="1">
    <location>
        <begin position="1"/>
        <end position="19"/>
    </location>
</feature>